<keyword evidence="4" id="KW-1185">Reference proteome</keyword>
<dbReference type="InterPro" id="IPR050426">
    <property type="entry name" value="Glycosyltransferase_28"/>
</dbReference>
<sequence length="462" mass="50807">MKVCILAMGSRGDVQPTIAIGLALKNRGHDVTIAAMGDPLVKLIRSAGLEGHRLNEIVPDYDDDYREVIHRPVERMRAYGRFLVRNIATISHEIETVCRDADVVLTHSDAVDFALPVTRRTGASIISYRFFPGTTNSVYPMTQYTPAGLTSDVLSRSPRMVKRATWALGDSFTWTHVRHAVNFHRMSIGEAPYRSRRAKNRDANEIVDLQLYDPALTPDLVPEFSRTRPMLGFLEVPSDAWLREGKQTRTDADLMRWIKEGDAPIYWGFGSMRIADPDEKARIFAQVCKERGRRGLIVAGWSDLQGADLGDHIRVVDEVVHSEVLPHCAAAVHHGGAGTTAASLRAGLPTLICPVLADQPFWGARVTDLGVGACLPMRSMTPERLHAAFDKLLDPATRRRAQRTSSLIDLGDIPARRAALIIESIAEDDGVDVTGRLVDTISAPATVDFAAPAALPLEAMEV</sequence>
<dbReference type="GO" id="GO:0016758">
    <property type="term" value="F:hexosyltransferase activity"/>
    <property type="evidence" value="ECO:0007669"/>
    <property type="project" value="InterPro"/>
</dbReference>
<name>A0AA90N9D2_9ACTN</name>
<dbReference type="PANTHER" id="PTHR48050">
    <property type="entry name" value="STEROL 3-BETA-GLUCOSYLTRANSFERASE"/>
    <property type="match status" value="1"/>
</dbReference>
<organism evidence="3 4">
    <name type="scientific">Tsukamurella strandjordii</name>
    <dbReference type="NCBI Taxonomy" id="147577"/>
    <lineage>
        <taxon>Bacteria</taxon>
        <taxon>Bacillati</taxon>
        <taxon>Actinomycetota</taxon>
        <taxon>Actinomycetes</taxon>
        <taxon>Mycobacteriales</taxon>
        <taxon>Tsukamurellaceae</taxon>
        <taxon>Tsukamurella</taxon>
    </lineage>
</organism>
<dbReference type="Pfam" id="PF03033">
    <property type="entry name" value="Glyco_transf_28"/>
    <property type="match status" value="1"/>
</dbReference>
<dbReference type="SUPFAM" id="SSF53756">
    <property type="entry name" value="UDP-Glycosyltransferase/glycogen phosphorylase"/>
    <property type="match status" value="1"/>
</dbReference>
<dbReference type="GO" id="GO:0005975">
    <property type="term" value="P:carbohydrate metabolic process"/>
    <property type="evidence" value="ECO:0007669"/>
    <property type="project" value="InterPro"/>
</dbReference>
<dbReference type="Pfam" id="PF06722">
    <property type="entry name" value="EryCIII-like_C"/>
    <property type="match status" value="1"/>
</dbReference>
<dbReference type="GO" id="GO:0008194">
    <property type="term" value="F:UDP-glycosyltransferase activity"/>
    <property type="evidence" value="ECO:0007669"/>
    <property type="project" value="InterPro"/>
</dbReference>
<dbReference type="AlphaFoldDB" id="A0AA90N9D2"/>
<evidence type="ECO:0000313" key="3">
    <source>
        <dbReference type="EMBL" id="MDP0396402.1"/>
    </source>
</evidence>
<dbReference type="EMBL" id="JAUTIX010000001">
    <property type="protein sequence ID" value="MDP0396402.1"/>
    <property type="molecule type" value="Genomic_DNA"/>
</dbReference>
<dbReference type="PANTHER" id="PTHR48050:SF13">
    <property type="entry name" value="STEROL 3-BETA-GLUCOSYLTRANSFERASE UGT80A2"/>
    <property type="match status" value="1"/>
</dbReference>
<dbReference type="GO" id="GO:0033072">
    <property type="term" value="P:vancomycin biosynthetic process"/>
    <property type="evidence" value="ECO:0007669"/>
    <property type="project" value="UniProtKB-ARBA"/>
</dbReference>
<dbReference type="FunFam" id="3.40.50.2000:FF:000009">
    <property type="entry name" value="Sterol 3-beta-glucosyltransferase UGT80A2"/>
    <property type="match status" value="1"/>
</dbReference>
<dbReference type="InterPro" id="IPR010610">
    <property type="entry name" value="EryCIII-like_C"/>
</dbReference>
<reference evidence="3" key="1">
    <citation type="submission" date="2023-08" db="EMBL/GenBank/DDBJ databases">
        <title>The draft genome of Tsukamurella strandjordii strain 050030.</title>
        <authorList>
            <person name="Zhao F."/>
            <person name="Feng Y."/>
            <person name="Zong Z."/>
        </authorList>
    </citation>
    <scope>NUCLEOTIDE SEQUENCE</scope>
    <source>
        <strain evidence="3">050030</strain>
    </source>
</reference>
<dbReference type="InterPro" id="IPR004276">
    <property type="entry name" value="GlycoTrans_28_N"/>
</dbReference>
<feature type="domain" description="Erythromycin biosynthesis protein CIII-like C-terminal" evidence="2">
    <location>
        <begin position="307"/>
        <end position="402"/>
    </location>
</feature>
<feature type="domain" description="Glycosyltransferase family 28 N-terminal" evidence="1">
    <location>
        <begin position="4"/>
        <end position="52"/>
    </location>
</feature>
<dbReference type="RefSeq" id="WP_220656282.1">
    <property type="nucleotide sequence ID" value="NZ_BAAAII010000002.1"/>
</dbReference>
<dbReference type="CDD" id="cd03784">
    <property type="entry name" value="GT1_Gtf-like"/>
    <property type="match status" value="1"/>
</dbReference>
<dbReference type="Gene3D" id="3.40.50.2000">
    <property type="entry name" value="Glycogen Phosphorylase B"/>
    <property type="match status" value="2"/>
</dbReference>
<proteinExistence type="predicted"/>
<comment type="caution">
    <text evidence="3">The sequence shown here is derived from an EMBL/GenBank/DDBJ whole genome shotgun (WGS) entry which is preliminary data.</text>
</comment>
<evidence type="ECO:0000259" key="2">
    <source>
        <dbReference type="Pfam" id="PF06722"/>
    </source>
</evidence>
<dbReference type="Proteomes" id="UP001178281">
    <property type="component" value="Unassembled WGS sequence"/>
</dbReference>
<accession>A0AA90N9D2</accession>
<gene>
    <name evidence="3" type="ORF">Q7X28_00550</name>
</gene>
<protein>
    <submittedName>
        <fullName evidence="3">Glycosyltransferase</fullName>
    </submittedName>
</protein>
<evidence type="ECO:0000259" key="1">
    <source>
        <dbReference type="Pfam" id="PF03033"/>
    </source>
</evidence>
<evidence type="ECO:0000313" key="4">
    <source>
        <dbReference type="Proteomes" id="UP001178281"/>
    </source>
</evidence>
<dbReference type="InterPro" id="IPR002213">
    <property type="entry name" value="UDP_glucos_trans"/>
</dbReference>